<comment type="subcellular location">
    <subcellularLocation>
        <location evidence="2">Cytoplasm</location>
    </subcellularLocation>
</comment>
<accession>A0A1F4XME6</accession>
<dbReference type="SFLD" id="SFLDG01062">
    <property type="entry name" value="methyltransferase_(Class_A)"/>
    <property type="match status" value="1"/>
</dbReference>
<comment type="caution">
    <text evidence="12">The sequence shown here is derived from an EMBL/GenBank/DDBJ whole genome shotgun (WGS) entry which is preliminary data.</text>
</comment>
<proteinExistence type="predicted"/>
<dbReference type="GO" id="GO:0030488">
    <property type="term" value="P:tRNA methylation"/>
    <property type="evidence" value="ECO:0007669"/>
    <property type="project" value="TreeGrafter"/>
</dbReference>
<keyword evidence="3" id="KW-0004">4Fe-4S</keyword>
<evidence type="ECO:0000256" key="2">
    <source>
        <dbReference type="ARBA" id="ARBA00004496"/>
    </source>
</evidence>
<dbReference type="SFLD" id="SFLDF00275">
    <property type="entry name" value="adenosine_C2_methyltransferase"/>
    <property type="match status" value="1"/>
</dbReference>
<keyword evidence="10" id="KW-0411">Iron-sulfur</keyword>
<evidence type="ECO:0000256" key="3">
    <source>
        <dbReference type="ARBA" id="ARBA00022485"/>
    </source>
</evidence>
<dbReference type="GO" id="GO:0008173">
    <property type="term" value="F:RNA methyltransferase activity"/>
    <property type="evidence" value="ECO:0007669"/>
    <property type="project" value="InterPro"/>
</dbReference>
<dbReference type="PANTHER" id="PTHR30544:SF5">
    <property type="entry name" value="RADICAL SAM CORE DOMAIN-CONTAINING PROTEIN"/>
    <property type="match status" value="1"/>
</dbReference>
<dbReference type="Proteomes" id="UP000177521">
    <property type="component" value="Unassembled WGS sequence"/>
</dbReference>
<dbReference type="EMBL" id="MEWS01000007">
    <property type="protein sequence ID" value="OGC82817.1"/>
    <property type="molecule type" value="Genomic_DNA"/>
</dbReference>
<evidence type="ECO:0000256" key="10">
    <source>
        <dbReference type="ARBA" id="ARBA00023014"/>
    </source>
</evidence>
<evidence type="ECO:0000259" key="11">
    <source>
        <dbReference type="PROSITE" id="PS51918"/>
    </source>
</evidence>
<evidence type="ECO:0000256" key="9">
    <source>
        <dbReference type="ARBA" id="ARBA00023004"/>
    </source>
</evidence>
<dbReference type="Gene3D" id="3.20.20.70">
    <property type="entry name" value="Aldolase class I"/>
    <property type="match status" value="1"/>
</dbReference>
<dbReference type="InterPro" id="IPR004383">
    <property type="entry name" value="rRNA_lsu_MTrfase_RlmN/Cfr"/>
</dbReference>
<keyword evidence="9" id="KW-0408">Iron</keyword>
<dbReference type="InterPro" id="IPR040072">
    <property type="entry name" value="Methyltransferase_A"/>
</dbReference>
<keyword evidence="6" id="KW-0808">Transferase</keyword>
<sequence>MKTDLSTRRTIFLALFPEEAGYRLEQLNRALFDVAIKDVAQVSTLSAVIREKLTGQLPWSSLSPAKVLVSAKKDTYKTLLKTTDGYAIETVLMRNVKASWTICVSSQVGCAMACSFCATGTMGLKRSLSSDEIIDQYRFWQQFTTAEKLPGRISNIVFMGMGEPLVNYDAVKETIQLILKYTDIGPAKITVSTVGILPQLQQLLNDPDWPHVRLAVSLHSAVAEIRKKIVPSSTPNFLQDLKAWTLAYGKKLGNRSHYLTFEYILLKGVNDSAEDAAALAKYARACGVKKINVIPYNTVAGKDFSQSEQTAITVFKQTVRTMGVDVTQRKNMGSDIAAACGQLVTLGLTT</sequence>
<dbReference type="SFLD" id="SFLDS00029">
    <property type="entry name" value="Radical_SAM"/>
    <property type="match status" value="1"/>
</dbReference>
<dbReference type="Pfam" id="PF04055">
    <property type="entry name" value="Radical_SAM"/>
    <property type="match status" value="1"/>
</dbReference>
<keyword evidence="5" id="KW-0489">Methyltransferase</keyword>
<keyword evidence="7" id="KW-0949">S-adenosyl-L-methionine</keyword>
<dbReference type="GO" id="GO:0070475">
    <property type="term" value="P:rRNA base methylation"/>
    <property type="evidence" value="ECO:0007669"/>
    <property type="project" value="TreeGrafter"/>
</dbReference>
<evidence type="ECO:0000256" key="4">
    <source>
        <dbReference type="ARBA" id="ARBA00022490"/>
    </source>
</evidence>
<dbReference type="GO" id="GO:0046872">
    <property type="term" value="F:metal ion binding"/>
    <property type="evidence" value="ECO:0007669"/>
    <property type="project" value="UniProtKB-KW"/>
</dbReference>
<evidence type="ECO:0000313" key="13">
    <source>
        <dbReference type="Proteomes" id="UP000177521"/>
    </source>
</evidence>
<gene>
    <name evidence="12" type="ORF">A2788_01335</name>
</gene>
<organism evidence="12 13">
    <name type="scientific">Candidatus Abawacabacteria bacterium RIFCSPHIGHO2_01_FULL_46_8</name>
    <dbReference type="NCBI Taxonomy" id="1817815"/>
    <lineage>
        <taxon>Bacteria</taxon>
        <taxon>Candidatus Abawacaibacteriota</taxon>
    </lineage>
</organism>
<dbReference type="PANTHER" id="PTHR30544">
    <property type="entry name" value="23S RRNA METHYLTRANSFERASE"/>
    <property type="match status" value="1"/>
</dbReference>
<evidence type="ECO:0000256" key="7">
    <source>
        <dbReference type="ARBA" id="ARBA00022691"/>
    </source>
</evidence>
<reference evidence="12 13" key="1">
    <citation type="journal article" date="2016" name="Nat. Commun.">
        <title>Thousands of microbial genomes shed light on interconnected biogeochemical processes in an aquifer system.</title>
        <authorList>
            <person name="Anantharaman K."/>
            <person name="Brown C.T."/>
            <person name="Hug L.A."/>
            <person name="Sharon I."/>
            <person name="Castelle C.J."/>
            <person name="Probst A.J."/>
            <person name="Thomas B.C."/>
            <person name="Singh A."/>
            <person name="Wilkins M.J."/>
            <person name="Karaoz U."/>
            <person name="Brodie E.L."/>
            <person name="Williams K.H."/>
            <person name="Hubbard S.S."/>
            <person name="Banfield J.F."/>
        </authorList>
    </citation>
    <scope>NUCLEOTIDE SEQUENCE [LARGE SCALE GENOMIC DNA]</scope>
</reference>
<dbReference type="AlphaFoldDB" id="A0A1F4XME6"/>
<protein>
    <recommendedName>
        <fullName evidence="11">Radical SAM core domain-containing protein</fullName>
    </recommendedName>
</protein>
<dbReference type="PIRSF" id="PIRSF006004">
    <property type="entry name" value="CHP00048"/>
    <property type="match status" value="1"/>
</dbReference>
<dbReference type="InterPro" id="IPR007197">
    <property type="entry name" value="rSAM"/>
</dbReference>
<name>A0A1F4XME6_9BACT</name>
<dbReference type="GO" id="GO:0005737">
    <property type="term" value="C:cytoplasm"/>
    <property type="evidence" value="ECO:0007669"/>
    <property type="project" value="UniProtKB-SubCell"/>
</dbReference>
<dbReference type="InterPro" id="IPR013785">
    <property type="entry name" value="Aldolase_TIM"/>
</dbReference>
<comment type="cofactor">
    <cofactor evidence="1">
        <name>[4Fe-4S] cluster</name>
        <dbReference type="ChEBI" id="CHEBI:49883"/>
    </cofactor>
</comment>
<keyword evidence="4" id="KW-0963">Cytoplasm</keyword>
<evidence type="ECO:0000256" key="1">
    <source>
        <dbReference type="ARBA" id="ARBA00001966"/>
    </source>
</evidence>
<evidence type="ECO:0000256" key="8">
    <source>
        <dbReference type="ARBA" id="ARBA00022723"/>
    </source>
</evidence>
<feature type="domain" description="Radical SAM core" evidence="11">
    <location>
        <begin position="96"/>
        <end position="335"/>
    </location>
</feature>
<dbReference type="PROSITE" id="PS51918">
    <property type="entry name" value="RADICAL_SAM"/>
    <property type="match status" value="1"/>
</dbReference>
<dbReference type="CDD" id="cd01335">
    <property type="entry name" value="Radical_SAM"/>
    <property type="match status" value="1"/>
</dbReference>
<dbReference type="GO" id="GO:0051539">
    <property type="term" value="F:4 iron, 4 sulfur cluster binding"/>
    <property type="evidence" value="ECO:0007669"/>
    <property type="project" value="UniProtKB-KW"/>
</dbReference>
<dbReference type="InterPro" id="IPR058240">
    <property type="entry name" value="rSAM_sf"/>
</dbReference>
<evidence type="ECO:0000256" key="6">
    <source>
        <dbReference type="ARBA" id="ARBA00022679"/>
    </source>
</evidence>
<keyword evidence="8" id="KW-0479">Metal-binding</keyword>
<evidence type="ECO:0000313" key="12">
    <source>
        <dbReference type="EMBL" id="OGC82817.1"/>
    </source>
</evidence>
<evidence type="ECO:0000256" key="5">
    <source>
        <dbReference type="ARBA" id="ARBA00022603"/>
    </source>
</evidence>
<dbReference type="SUPFAM" id="SSF102114">
    <property type="entry name" value="Radical SAM enzymes"/>
    <property type="match status" value="1"/>
</dbReference>